<protein>
    <recommendedName>
        <fullName evidence="1">Metallo-beta-lactamase domain-containing protein</fullName>
    </recommendedName>
</protein>
<dbReference type="InterPro" id="IPR001279">
    <property type="entry name" value="Metallo-B-lactamas"/>
</dbReference>
<dbReference type="SUPFAM" id="SSF56281">
    <property type="entry name" value="Metallo-hydrolase/oxidoreductase"/>
    <property type="match status" value="1"/>
</dbReference>
<dbReference type="InterPro" id="IPR036866">
    <property type="entry name" value="RibonucZ/Hydroxyglut_hydro"/>
</dbReference>
<accession>Q64AS7</accession>
<reference evidence="2" key="2">
    <citation type="submission" date="2004-08" db="EMBL/GenBank/DDBJ databases">
        <authorList>
            <person name="Putnam N."/>
            <person name="Detter J.C."/>
            <person name="Richardson P.M."/>
            <person name="Rokhsar D."/>
        </authorList>
    </citation>
    <scope>NUCLEOTIDE SEQUENCE</scope>
</reference>
<dbReference type="InterPro" id="IPR011108">
    <property type="entry name" value="RMMBL"/>
</dbReference>
<dbReference type="Pfam" id="PF07521">
    <property type="entry name" value="RMMBL"/>
    <property type="match status" value="1"/>
</dbReference>
<evidence type="ECO:0000313" key="2">
    <source>
        <dbReference type="EMBL" id="AAU83500.1"/>
    </source>
</evidence>
<sequence>MVGLTFYGGVGEIGGNKIIVEHQDTRLLLDFGTRMGFASEFFAEFLNVRTNTELKDKLTIGVLPLIPGIYRADLIQPTGMEDLSNAAYSRLIVSDSEMLKVPGLVTYEDYIQMHGRSYIDGILLSHAHMDHTGDIGFLHHAIPLYCSEATRTLVAAIDAVTNFKSNAIRSKGSSIAFNKTGALAGCPKIVHKDELVRNCKVMADGEVTEIGPFQVTMIAVDHSVPGAASYVLACDVNGKPFKILYTGDIRFQGTRGTTIDDYVRAVGTGIDIMICEGTRIESDSSLTEEKVRAKIASEIAETDGLVLVDFSWKDTTRYETINEAAKSCGRTFVINARLAYVLNKLGQTPLPESVKVFLKRKASCFYSPADYAQYKHEYGFSIDKDTWTQDSSHYDNGLVADELKSNPSDYVLMLSYYDLGQLFDLADENGKILGSRYIRAQCEPFSDEMELDEERLINWLDAFGIGYELGETPVPDGCTNPNCTKLRKRIVRSHVSGHASRPELKELIGKINPELLFPVHTERPEVFAELVKGKDIEVIIPELDTVYSF</sequence>
<dbReference type="Gene3D" id="3.60.15.10">
    <property type="entry name" value="Ribonuclease Z/Hydroxyacylglutathione hydrolase-like"/>
    <property type="match status" value="1"/>
</dbReference>
<feature type="domain" description="Metallo-beta-lactamase" evidence="1">
    <location>
        <begin position="14"/>
        <end position="303"/>
    </location>
</feature>
<evidence type="ECO:0000259" key="1">
    <source>
        <dbReference type="SMART" id="SM00849"/>
    </source>
</evidence>
<dbReference type="SMART" id="SM00849">
    <property type="entry name" value="Lactamase_B"/>
    <property type="match status" value="1"/>
</dbReference>
<dbReference type="EMBL" id="AY714851">
    <property type="protein sequence ID" value="AAU83500.1"/>
    <property type="molecule type" value="Genomic_DNA"/>
</dbReference>
<name>Q64AS7_UNCAG</name>
<dbReference type="Pfam" id="PF12706">
    <property type="entry name" value="Lactamase_B_2"/>
    <property type="match status" value="1"/>
</dbReference>
<dbReference type="AlphaFoldDB" id="Q64AS7"/>
<dbReference type="PANTHER" id="PTHR43694:SF1">
    <property type="entry name" value="RIBONUCLEASE J"/>
    <property type="match status" value="1"/>
</dbReference>
<reference evidence="2" key="1">
    <citation type="journal article" date="2004" name="Science">
        <title>Reverse methanogenesis: testing the hypothesis with environmental genomics.</title>
        <authorList>
            <person name="Hallam S.J."/>
            <person name="Putnam N."/>
            <person name="Preston C.M."/>
            <person name="Detter J.C."/>
            <person name="Rokhsar D."/>
            <person name="Richardson P.M."/>
            <person name="DeLong E.F."/>
        </authorList>
    </citation>
    <scope>NUCLEOTIDE SEQUENCE</scope>
</reference>
<gene>
    <name evidence="2" type="ORF">GZ29E12_12</name>
</gene>
<proteinExistence type="predicted"/>
<dbReference type="PANTHER" id="PTHR43694">
    <property type="entry name" value="RIBONUCLEASE J"/>
    <property type="match status" value="1"/>
</dbReference>
<organism evidence="2">
    <name type="scientific">Uncultured archaeon GZfos26G2</name>
    <dbReference type="NCBI Taxonomy" id="3386331"/>
    <lineage>
        <taxon>Archaea</taxon>
        <taxon>Methanobacteriati</taxon>
        <taxon>Methanobacteriota</taxon>
        <taxon>Stenosarchaea group</taxon>
        <taxon>Methanomicrobia</taxon>
        <taxon>Candidatus Methanophagales</taxon>
        <taxon>Candidatus Methanophagaceae</taxon>
        <taxon>Candidatus Methanophaga</taxon>
    </lineage>
</organism>